<dbReference type="EMBL" id="JAFCLK010000041">
    <property type="protein sequence ID" value="MBR1140423.1"/>
    <property type="molecule type" value="Genomic_DNA"/>
</dbReference>
<gene>
    <name evidence="3" type="ORF">JQ619_32175</name>
</gene>
<dbReference type="PROSITE" id="PS51898">
    <property type="entry name" value="TYR_RECOMBINASE"/>
    <property type="match status" value="1"/>
</dbReference>
<protein>
    <submittedName>
        <fullName evidence="3">Tyrosine-type recombinase/integrase</fullName>
    </submittedName>
</protein>
<evidence type="ECO:0000259" key="2">
    <source>
        <dbReference type="PROSITE" id="PS51898"/>
    </source>
</evidence>
<comment type="caution">
    <text evidence="3">The sequence shown here is derived from an EMBL/GenBank/DDBJ whole genome shotgun (WGS) entry which is preliminary data.</text>
</comment>
<evidence type="ECO:0000313" key="4">
    <source>
        <dbReference type="Proteomes" id="UP001314635"/>
    </source>
</evidence>
<dbReference type="Proteomes" id="UP001314635">
    <property type="component" value="Unassembled WGS sequence"/>
</dbReference>
<dbReference type="SUPFAM" id="SSF56349">
    <property type="entry name" value="DNA breaking-rejoining enzymes"/>
    <property type="match status" value="1"/>
</dbReference>
<sequence length="462" mass="51329">MANTLTEAQITTAKARSRLGLGVHWRRLDTEAHLGYRKGKRSGVWLVRWRNHYDGADYRQAPIGIANDINDKPAEGTLTFDQATKEARDYVARSRTVAAAQAAGPAPTVLTAVEAYINERNARDSRRSGREVRSDAGHRLRRYVLGQEKRGNQEAIPAAPLAAVELHALKEDDLLTWRDELPEELKATTKQRLTNDLKAALNAAWPRLSAEQKKLNPTFLAIVKDGFKAERIDDDDDASTARDNQILTDAQVGNLLRAAAEIDAEQESEGDLYRLVVCLAATGARFAQVRRMRVSNAQLKERRLMMPGSYKGRGGNGGSVPIPVGDDVIEVLLPAIVGRPKEAPLFERWSYEQEPHSITWKRSERGPWKTAELTRPWRAIRQRAGLPEVIPYSLRHTSIVRGLRNGLPIQQVAKLHNTSVTMIERHYAKYIATALEALARAAVVPLVPQQGGNVVTIAGRGR</sequence>
<feature type="domain" description="Tyr recombinase" evidence="2">
    <location>
        <begin position="242"/>
        <end position="440"/>
    </location>
</feature>
<reference evidence="4" key="1">
    <citation type="journal article" date="2021" name="ISME J.">
        <title>Evolutionary origin and ecological implication of a unique nif island in free-living Bradyrhizobium lineages.</title>
        <authorList>
            <person name="Tao J."/>
        </authorList>
    </citation>
    <scope>NUCLEOTIDE SEQUENCE [LARGE SCALE GENOMIC DNA]</scope>
    <source>
        <strain evidence="4">SZCCT0094</strain>
    </source>
</reference>
<dbReference type="RefSeq" id="WP_172236140.1">
    <property type="nucleotide sequence ID" value="NZ_JABFDP010000006.1"/>
</dbReference>
<organism evidence="3 4">
    <name type="scientific">Bradyrhizobium denitrificans</name>
    <dbReference type="NCBI Taxonomy" id="2734912"/>
    <lineage>
        <taxon>Bacteria</taxon>
        <taxon>Pseudomonadati</taxon>
        <taxon>Pseudomonadota</taxon>
        <taxon>Alphaproteobacteria</taxon>
        <taxon>Hyphomicrobiales</taxon>
        <taxon>Nitrobacteraceae</taxon>
        <taxon>Bradyrhizobium</taxon>
    </lineage>
</organism>
<name>A0ABS5GGR3_9BRAD</name>
<dbReference type="InterPro" id="IPR002104">
    <property type="entry name" value="Integrase_catalytic"/>
</dbReference>
<proteinExistence type="predicted"/>
<evidence type="ECO:0000313" key="3">
    <source>
        <dbReference type="EMBL" id="MBR1140423.1"/>
    </source>
</evidence>
<keyword evidence="1" id="KW-0233">DNA recombination</keyword>
<dbReference type="Gene3D" id="1.10.443.10">
    <property type="entry name" value="Intergrase catalytic core"/>
    <property type="match status" value="1"/>
</dbReference>
<dbReference type="InterPro" id="IPR013762">
    <property type="entry name" value="Integrase-like_cat_sf"/>
</dbReference>
<keyword evidence="4" id="KW-1185">Reference proteome</keyword>
<dbReference type="Pfam" id="PF00589">
    <property type="entry name" value="Phage_integrase"/>
    <property type="match status" value="1"/>
</dbReference>
<evidence type="ECO:0000256" key="1">
    <source>
        <dbReference type="ARBA" id="ARBA00023172"/>
    </source>
</evidence>
<dbReference type="InterPro" id="IPR011010">
    <property type="entry name" value="DNA_brk_join_enz"/>
</dbReference>
<accession>A0ABS5GGR3</accession>